<dbReference type="Gene3D" id="2.60.40.1120">
    <property type="entry name" value="Carboxypeptidase-like, regulatory domain"/>
    <property type="match status" value="1"/>
</dbReference>
<dbReference type="SUPFAM" id="SSF56935">
    <property type="entry name" value="Porins"/>
    <property type="match status" value="1"/>
</dbReference>
<feature type="chain" id="PRO_5037655791" description="TonB-dependent receptor" evidence="4">
    <location>
        <begin position="23"/>
        <end position="851"/>
    </location>
</feature>
<evidence type="ECO:0008006" key="7">
    <source>
        <dbReference type="Google" id="ProtNLM"/>
    </source>
</evidence>
<reference evidence="5" key="1">
    <citation type="journal article" date="2021" name="PeerJ">
        <title>Extensive microbial diversity within the chicken gut microbiome revealed by metagenomics and culture.</title>
        <authorList>
            <person name="Gilroy R."/>
            <person name="Ravi A."/>
            <person name="Getino M."/>
            <person name="Pursley I."/>
            <person name="Horton D.L."/>
            <person name="Alikhan N.F."/>
            <person name="Baker D."/>
            <person name="Gharbi K."/>
            <person name="Hall N."/>
            <person name="Watson M."/>
            <person name="Adriaenssens E.M."/>
            <person name="Foster-Nyarko E."/>
            <person name="Jarju S."/>
            <person name="Secka A."/>
            <person name="Antonio M."/>
            <person name="Oren A."/>
            <person name="Chaudhuri R.R."/>
            <person name="La Ragione R."/>
            <person name="Hildebrand F."/>
            <person name="Pallen M.J."/>
        </authorList>
    </citation>
    <scope>NUCLEOTIDE SEQUENCE</scope>
    <source>
        <strain evidence="5">4100</strain>
    </source>
</reference>
<evidence type="ECO:0000313" key="6">
    <source>
        <dbReference type="Proteomes" id="UP000711407"/>
    </source>
</evidence>
<dbReference type="EMBL" id="DYXT01000040">
    <property type="protein sequence ID" value="HJE39691.1"/>
    <property type="molecule type" value="Genomic_DNA"/>
</dbReference>
<name>A0A921EA34_9BACT</name>
<reference evidence="5" key="2">
    <citation type="submission" date="2021-09" db="EMBL/GenBank/DDBJ databases">
        <authorList>
            <person name="Gilroy R."/>
        </authorList>
    </citation>
    <scope>NUCLEOTIDE SEQUENCE</scope>
    <source>
        <strain evidence="5">4100</strain>
    </source>
</reference>
<organism evidence="5 6">
    <name type="scientific">Candidatus Amulumruptor caecigallinarius</name>
    <dbReference type="NCBI Taxonomy" id="2109911"/>
    <lineage>
        <taxon>Bacteria</taxon>
        <taxon>Pseudomonadati</taxon>
        <taxon>Bacteroidota</taxon>
        <taxon>Bacteroidia</taxon>
        <taxon>Bacteroidales</taxon>
        <taxon>Muribaculaceae</taxon>
        <taxon>Candidatus Amulumruptor</taxon>
    </lineage>
</organism>
<comment type="caution">
    <text evidence="5">The sequence shown here is derived from an EMBL/GenBank/DDBJ whole genome shotgun (WGS) entry which is preliminary data.</text>
</comment>
<gene>
    <name evidence="5" type="ORF">K8V47_08060</name>
</gene>
<evidence type="ECO:0000256" key="4">
    <source>
        <dbReference type="SAM" id="SignalP"/>
    </source>
</evidence>
<protein>
    <recommendedName>
        <fullName evidence="7">TonB-dependent receptor</fullName>
    </recommendedName>
</protein>
<dbReference type="Proteomes" id="UP000711407">
    <property type="component" value="Unassembled WGS sequence"/>
</dbReference>
<keyword evidence="2" id="KW-0472">Membrane</keyword>
<evidence type="ECO:0000313" key="5">
    <source>
        <dbReference type="EMBL" id="HJE39691.1"/>
    </source>
</evidence>
<keyword evidence="3" id="KW-0998">Cell outer membrane</keyword>
<proteinExistence type="predicted"/>
<dbReference type="GO" id="GO:0009279">
    <property type="term" value="C:cell outer membrane"/>
    <property type="evidence" value="ECO:0007669"/>
    <property type="project" value="UniProtKB-SubCell"/>
</dbReference>
<feature type="signal peptide" evidence="4">
    <location>
        <begin position="1"/>
        <end position="22"/>
    </location>
</feature>
<dbReference type="InterPro" id="IPR036942">
    <property type="entry name" value="Beta-barrel_TonB_sf"/>
</dbReference>
<dbReference type="InterPro" id="IPR008969">
    <property type="entry name" value="CarboxyPept-like_regulatory"/>
</dbReference>
<dbReference type="Gene3D" id="2.40.170.20">
    <property type="entry name" value="TonB-dependent receptor, beta-barrel domain"/>
    <property type="match status" value="1"/>
</dbReference>
<evidence type="ECO:0000256" key="1">
    <source>
        <dbReference type="ARBA" id="ARBA00004442"/>
    </source>
</evidence>
<evidence type="ECO:0000256" key="3">
    <source>
        <dbReference type="ARBA" id="ARBA00023237"/>
    </source>
</evidence>
<comment type="subcellular location">
    <subcellularLocation>
        <location evidence="1">Cell outer membrane</location>
    </subcellularLocation>
</comment>
<sequence length="851" mass="96333">MKRHSFFILSLFLWLLPLVAAAQETVHGIIIDSENHQPIVGAVVQALSKTGKATSFASSNTDGAFKVKVSETTDSISFRCMGYESLKVPRDYDFTKGVEMLPKTTRLKDVIVQAPDIYAKGDTLVFNVARYANATDNAIIDVIKRLPGIKVEDDGTIKYQGKPINKFYIDGDDFLGGQYGLATNNISHKDVKSVEVMENHQPVKALEGIDFPEEAGINIKLSEEAKGKWVGVAKAGTGAQPWLYDCSLYAMRIAPKVQNALTLRGGNTGWNPDGQITEHDFNDMFSADYSESLWPEYIAADIVNAPLNEKRTRDNLSWIANTITAWRRGDTSMRVKLNYAGDRLDYNSGLRTDYFSPSIPDFLQSNDLRTQNHELSAQFNAQVNKRGYFLKDKLTVEGVWEKTRSTVTGSFNLDQTIRRRTFSATNDLKLIKRNDEKLFELTSRNSFANRPDRLFVALEENATQSVGTTDFRSTTETRYGKLGRFWKFYINGGIDLDYHRLHLSLTGMDACDNDSVFNSFISNLYITPQLDYERNGWLLSAKIPAKWLHYSVGRQHDYINLYPRFSVRKKSSAKSEVSASIAYQLNSPQAYMYITAPVLSDYHNLFIANGIDRYSQRASASISYKYRNPLTAFFANASLVYNYSRSALMSNQLFFDDFIISTYADQVSGSHSWYLDGGVSKGLGHSRMVAGCDVNASTSSAASMRDNIVQDYSQQTVSIKPYFKGSILRWLSVDYETTYGFSRLKIGETTNNNHSFNQQLYASIIPNDRWQFTVGAEHFLTRFSEGRTDNLILLDASATWHISSKVRLSLTANNLLDKRQYQYVTYGILSRTEHSFQIRHRNILAAIQYRF</sequence>
<dbReference type="SUPFAM" id="SSF49464">
    <property type="entry name" value="Carboxypeptidase regulatory domain-like"/>
    <property type="match status" value="1"/>
</dbReference>
<dbReference type="AlphaFoldDB" id="A0A921EA34"/>
<evidence type="ECO:0000256" key="2">
    <source>
        <dbReference type="ARBA" id="ARBA00023136"/>
    </source>
</evidence>
<keyword evidence="4" id="KW-0732">Signal</keyword>
<accession>A0A921EA34</accession>